<dbReference type="Proteomes" id="UP000037747">
    <property type="component" value="Unassembled WGS sequence"/>
</dbReference>
<sequence>MSLQLTPVVAVGVLCFLLVWVAIGAWVNFDAHARGSDHPGVWGVLAPLSGIVLLYYLLWWRPGRGRRYPPSRWERGAAAVAVAGPAGLVAASLVSPPDPASQLTVWPVAFAGCLPLAYLVVRRRFDATGGSPMNNRL</sequence>
<comment type="caution">
    <text evidence="2">The sequence shown here is derived from an EMBL/GenBank/DDBJ whole genome shotgun (WGS) entry which is preliminary data.</text>
</comment>
<name>A0A0N0BS24_9EURY</name>
<evidence type="ECO:0000313" key="3">
    <source>
        <dbReference type="Proteomes" id="UP000037747"/>
    </source>
</evidence>
<reference evidence="2 3" key="1">
    <citation type="submission" date="2015-08" db="EMBL/GenBank/DDBJ databases">
        <title>Genomes of Isolates from Cabo Rojo, PR.</title>
        <authorList>
            <person name="Sanchez-Nieves R.L."/>
            <person name="Montalvo-Rodriguez R."/>
        </authorList>
    </citation>
    <scope>NUCLEOTIDE SEQUENCE [LARGE SCALE GENOMIC DNA]</scope>
    <source>
        <strain evidence="2 3">5</strain>
    </source>
</reference>
<dbReference type="AlphaFoldDB" id="A0A0N0BS24"/>
<feature type="transmembrane region" description="Helical" evidence="1">
    <location>
        <begin position="78"/>
        <end position="97"/>
    </location>
</feature>
<keyword evidence="1" id="KW-1133">Transmembrane helix</keyword>
<evidence type="ECO:0000256" key="1">
    <source>
        <dbReference type="SAM" id="Phobius"/>
    </source>
</evidence>
<dbReference type="RefSeq" id="WP_053770366.1">
    <property type="nucleotide sequence ID" value="NZ_LIST01000001.1"/>
</dbReference>
<organism evidence="2 3">
    <name type="scientific">Halorubrum tropicale</name>
    <dbReference type="NCBI Taxonomy" id="1765655"/>
    <lineage>
        <taxon>Archaea</taxon>
        <taxon>Methanobacteriati</taxon>
        <taxon>Methanobacteriota</taxon>
        <taxon>Stenosarchaea group</taxon>
        <taxon>Halobacteria</taxon>
        <taxon>Halobacteriales</taxon>
        <taxon>Haloferacaceae</taxon>
        <taxon>Halorubrum</taxon>
    </lineage>
</organism>
<gene>
    <name evidence="2" type="ORF">AMR74_01865</name>
</gene>
<dbReference type="EMBL" id="LIST01000001">
    <property type="protein sequence ID" value="KOX97673.1"/>
    <property type="molecule type" value="Genomic_DNA"/>
</dbReference>
<keyword evidence="1" id="KW-0812">Transmembrane</keyword>
<accession>A0A0N0BS24</accession>
<feature type="transmembrane region" description="Helical" evidence="1">
    <location>
        <begin position="40"/>
        <end position="58"/>
    </location>
</feature>
<protein>
    <submittedName>
        <fullName evidence="2">Uncharacterized protein</fullName>
    </submittedName>
</protein>
<keyword evidence="3" id="KW-1185">Reference proteome</keyword>
<dbReference type="PATRIC" id="fig|1705389.3.peg.650"/>
<evidence type="ECO:0000313" key="2">
    <source>
        <dbReference type="EMBL" id="KOX97673.1"/>
    </source>
</evidence>
<dbReference type="OrthoDB" id="321654at2157"/>
<feature type="transmembrane region" description="Helical" evidence="1">
    <location>
        <begin position="103"/>
        <end position="121"/>
    </location>
</feature>
<keyword evidence="1" id="KW-0472">Membrane</keyword>
<proteinExistence type="predicted"/>